<dbReference type="EMBL" id="CAXKWB010012584">
    <property type="protein sequence ID" value="CAL4105016.1"/>
    <property type="molecule type" value="Genomic_DNA"/>
</dbReference>
<name>A0AAV2R1T9_MEGNR</name>
<evidence type="ECO:0000256" key="2">
    <source>
        <dbReference type="PROSITE-ProRule" id="PRU00059"/>
    </source>
</evidence>
<evidence type="ECO:0000256" key="1">
    <source>
        <dbReference type="ARBA" id="ARBA00023157"/>
    </source>
</evidence>
<keyword evidence="5" id="KW-1185">Reference proteome</keyword>
<sequence length="304" mass="34150">GGRTMATVNPYDLRLITRKLLSFRDIKSANIGYKCIDKWKAKFPNSPTCENEGFIGSEGKCICHSGTQGDRCQHKLRPDYYPELTCGGNVTEPMILQNSPPGPLPGTPGASHLDVTRSERCMWWIQAEVCHKVQLTVLEFKLEYPCKKEENFFEIRINDPIQLPGEMICADLPKGSKYFSKKQDMFIDFEGRPYFSTFKLQVDFVIDPFCMCKKTPGGVSKMTGRQACQFRNLQVCAEHSKIFDVRGDTADPATICPIKTKFLACIETQHNRQPCSSAYTVSGDMVFLCNSIQDFVNGATGKSC</sequence>
<dbReference type="Gene3D" id="2.60.120.290">
    <property type="entry name" value="Spermadhesin, CUB domain"/>
    <property type="match status" value="1"/>
</dbReference>
<evidence type="ECO:0000313" key="4">
    <source>
        <dbReference type="EMBL" id="CAL4105016.1"/>
    </source>
</evidence>
<dbReference type="InterPro" id="IPR035914">
    <property type="entry name" value="Sperma_CUB_dom_sf"/>
</dbReference>
<proteinExistence type="predicted"/>
<protein>
    <recommendedName>
        <fullName evidence="3">CUB domain-containing protein</fullName>
    </recommendedName>
</protein>
<keyword evidence="1" id="KW-1015">Disulfide bond</keyword>
<dbReference type="InterPro" id="IPR000859">
    <property type="entry name" value="CUB_dom"/>
</dbReference>
<feature type="domain" description="CUB" evidence="3">
    <location>
        <begin position="86"/>
        <end position="207"/>
    </location>
</feature>
<dbReference type="SUPFAM" id="SSF49854">
    <property type="entry name" value="Spermadhesin, CUB domain"/>
    <property type="match status" value="1"/>
</dbReference>
<dbReference type="Proteomes" id="UP001497623">
    <property type="component" value="Unassembled WGS sequence"/>
</dbReference>
<reference evidence="4 5" key="1">
    <citation type="submission" date="2024-05" db="EMBL/GenBank/DDBJ databases">
        <authorList>
            <person name="Wallberg A."/>
        </authorList>
    </citation>
    <scope>NUCLEOTIDE SEQUENCE [LARGE SCALE GENOMIC DNA]</scope>
</reference>
<evidence type="ECO:0000259" key="3">
    <source>
        <dbReference type="PROSITE" id="PS01180"/>
    </source>
</evidence>
<organism evidence="4 5">
    <name type="scientific">Meganyctiphanes norvegica</name>
    <name type="common">Northern krill</name>
    <name type="synonym">Thysanopoda norvegica</name>
    <dbReference type="NCBI Taxonomy" id="48144"/>
    <lineage>
        <taxon>Eukaryota</taxon>
        <taxon>Metazoa</taxon>
        <taxon>Ecdysozoa</taxon>
        <taxon>Arthropoda</taxon>
        <taxon>Crustacea</taxon>
        <taxon>Multicrustacea</taxon>
        <taxon>Malacostraca</taxon>
        <taxon>Eumalacostraca</taxon>
        <taxon>Eucarida</taxon>
        <taxon>Euphausiacea</taxon>
        <taxon>Euphausiidae</taxon>
        <taxon>Meganyctiphanes</taxon>
    </lineage>
</organism>
<comment type="caution">
    <text evidence="4">The sequence shown here is derived from an EMBL/GenBank/DDBJ whole genome shotgun (WGS) entry which is preliminary data.</text>
</comment>
<feature type="non-terminal residue" evidence="4">
    <location>
        <position position="1"/>
    </location>
</feature>
<evidence type="ECO:0000313" key="5">
    <source>
        <dbReference type="Proteomes" id="UP001497623"/>
    </source>
</evidence>
<accession>A0AAV2R1T9</accession>
<comment type="caution">
    <text evidence="2">Lacks conserved residue(s) required for the propagation of feature annotation.</text>
</comment>
<dbReference type="AlphaFoldDB" id="A0AAV2R1T9"/>
<dbReference type="PROSITE" id="PS01180">
    <property type="entry name" value="CUB"/>
    <property type="match status" value="1"/>
</dbReference>
<gene>
    <name evidence="4" type="ORF">MNOR_LOCUS17929</name>
</gene>